<dbReference type="Proteomes" id="UP000002216">
    <property type="component" value="Chromosome"/>
</dbReference>
<dbReference type="STRING" id="525897.Dbac_0290"/>
<dbReference type="AlphaFoldDB" id="C7LUY3"/>
<evidence type="ECO:0000256" key="1">
    <source>
        <dbReference type="SAM" id="Phobius"/>
    </source>
</evidence>
<name>C7LUY3_DESBD</name>
<evidence type="ECO:0000313" key="2">
    <source>
        <dbReference type="EMBL" id="ACU88417.1"/>
    </source>
</evidence>
<dbReference type="KEGG" id="dba:Dbac_0290"/>
<dbReference type="EMBL" id="CP001629">
    <property type="protein sequence ID" value="ACU88417.1"/>
    <property type="molecule type" value="Genomic_DNA"/>
</dbReference>
<organism evidence="2 3">
    <name type="scientific">Desulfomicrobium baculatum (strain DSM 4028 / VKM B-1378 / X)</name>
    <name type="common">Desulfovibrio baculatus</name>
    <dbReference type="NCBI Taxonomy" id="525897"/>
    <lineage>
        <taxon>Bacteria</taxon>
        <taxon>Pseudomonadati</taxon>
        <taxon>Thermodesulfobacteriota</taxon>
        <taxon>Desulfovibrionia</taxon>
        <taxon>Desulfovibrionales</taxon>
        <taxon>Desulfomicrobiaceae</taxon>
        <taxon>Desulfomicrobium</taxon>
    </lineage>
</organism>
<accession>C7LUY3</accession>
<gene>
    <name evidence="2" type="ordered locus">Dbac_0290</name>
</gene>
<reference evidence="2 3" key="1">
    <citation type="journal article" date="2009" name="Stand. Genomic Sci.">
        <title>Complete genome sequence of Desulfomicrobium baculatum type strain (X).</title>
        <authorList>
            <person name="Copeland A."/>
            <person name="Spring S."/>
            <person name="Goker M."/>
            <person name="Schneider S."/>
            <person name="Lapidus A."/>
            <person name="Del Rio T.G."/>
            <person name="Tice H."/>
            <person name="Cheng J.F."/>
            <person name="Chen F."/>
            <person name="Nolan M."/>
            <person name="Bruce D."/>
            <person name="Goodwin L."/>
            <person name="Pitluck S."/>
            <person name="Ivanova N."/>
            <person name="Mavrommatis K."/>
            <person name="Ovchinnikova G."/>
            <person name="Pati A."/>
            <person name="Chen A."/>
            <person name="Palaniappan K."/>
            <person name="Land M."/>
            <person name="Hauser L."/>
            <person name="Chang Y.J."/>
            <person name="Jeffries C.C."/>
            <person name="Meincke L."/>
            <person name="Sims D."/>
            <person name="Brettin T."/>
            <person name="Detter J.C."/>
            <person name="Han C."/>
            <person name="Chain P."/>
            <person name="Bristow J."/>
            <person name="Eisen J.A."/>
            <person name="Markowitz V."/>
            <person name="Hugenholtz P."/>
            <person name="Kyrpides N.C."/>
            <person name="Klenk H.P."/>
            <person name="Lucas S."/>
        </authorList>
    </citation>
    <scope>NUCLEOTIDE SEQUENCE [LARGE SCALE GENOMIC DNA]</scope>
    <source>
        <strain evidence="3">DSM 4028 / VKM B-1378 / X</strain>
    </source>
</reference>
<keyword evidence="3" id="KW-1185">Reference proteome</keyword>
<dbReference type="RefSeq" id="WP_012805502.1">
    <property type="nucleotide sequence ID" value="NC_013173.1"/>
</dbReference>
<sequence>MTIRILLLWAAIIPMAIANGILRDAVLVRSLGQSRARTVSGLSLSALILAWTILAIPWVPLHGLMQYAGVGLLWLTLTVAFEFFFGRVVAKKSWQELLRAYRFENGDIWPLVLMAVTVSPVVAASLRIFP</sequence>
<feature type="transmembrane region" description="Helical" evidence="1">
    <location>
        <begin position="42"/>
        <end position="61"/>
    </location>
</feature>
<keyword evidence="1" id="KW-0812">Transmembrane</keyword>
<feature type="transmembrane region" description="Helical" evidence="1">
    <location>
        <begin position="108"/>
        <end position="129"/>
    </location>
</feature>
<keyword evidence="1" id="KW-1133">Transmembrane helix</keyword>
<dbReference type="eggNOG" id="ENOG5032Z08">
    <property type="taxonomic scope" value="Bacteria"/>
</dbReference>
<proteinExistence type="predicted"/>
<feature type="transmembrane region" description="Helical" evidence="1">
    <location>
        <begin position="68"/>
        <end position="88"/>
    </location>
</feature>
<evidence type="ECO:0000313" key="3">
    <source>
        <dbReference type="Proteomes" id="UP000002216"/>
    </source>
</evidence>
<protein>
    <submittedName>
        <fullName evidence="2">Uncharacterized protein</fullName>
    </submittedName>
</protein>
<dbReference type="OrthoDB" id="5194395at2"/>
<dbReference type="HOGENOM" id="CLU_135085_0_0_7"/>
<keyword evidence="1" id="KW-0472">Membrane</keyword>